<reference evidence="2" key="1">
    <citation type="submission" date="2017-02" db="EMBL/GenBank/DDBJ databases">
        <authorList>
            <person name="Varghese N."/>
            <person name="Submissions S."/>
        </authorList>
    </citation>
    <scope>NUCLEOTIDE SEQUENCE [LARGE SCALE GENOMIC DNA]</scope>
    <source>
        <strain evidence="2">ATCC BAA-73</strain>
    </source>
</reference>
<dbReference type="STRING" id="142842.SAMN02745118_02837"/>
<accession>A0A1T4R6J4</accession>
<sequence>MENKRVNIFTGDYGSGKTEISINYALKLAKEYDKVKIVDLDIVNPYFRSREAKKPLTEAGVEVIAPAGKLGQADLPALPPQILGAIQDKESQVVFDVGGEEAGTVALGRFRQYLDKSEVDLNFVVNPRRPFTGDKEGVEEVIGMIEKSSRLEVDYLVSNPNLGKETVVDDIVTGHEKIEQISDTLEIPIKLLTINQALIDKVDLTDITVPIFSLDLFMKTPWEE</sequence>
<organism evidence="1 2">
    <name type="scientific">Selenihalanaerobacter shriftii</name>
    <dbReference type="NCBI Taxonomy" id="142842"/>
    <lineage>
        <taxon>Bacteria</taxon>
        <taxon>Bacillati</taxon>
        <taxon>Bacillota</taxon>
        <taxon>Clostridia</taxon>
        <taxon>Halanaerobiales</taxon>
        <taxon>Halobacteroidaceae</taxon>
        <taxon>Selenihalanaerobacter</taxon>
    </lineage>
</organism>
<proteinExistence type="predicted"/>
<dbReference type="RefSeq" id="WP_078811200.1">
    <property type="nucleotide sequence ID" value="NZ_FUWM01000043.1"/>
</dbReference>
<dbReference type="AlphaFoldDB" id="A0A1T4R6J4"/>
<evidence type="ECO:0000313" key="2">
    <source>
        <dbReference type="Proteomes" id="UP000190625"/>
    </source>
</evidence>
<dbReference type="InterPro" id="IPR027417">
    <property type="entry name" value="P-loop_NTPase"/>
</dbReference>
<protein>
    <recommendedName>
        <fullName evidence="3">CobQ/CobB/MinD/ParA nucleotide binding domain-containing protein</fullName>
    </recommendedName>
</protein>
<gene>
    <name evidence="1" type="ORF">SAMN02745118_02837</name>
</gene>
<dbReference type="OrthoDB" id="9779501at2"/>
<dbReference type="Proteomes" id="UP000190625">
    <property type="component" value="Unassembled WGS sequence"/>
</dbReference>
<evidence type="ECO:0008006" key="3">
    <source>
        <dbReference type="Google" id="ProtNLM"/>
    </source>
</evidence>
<dbReference type="Gene3D" id="3.40.50.300">
    <property type="entry name" value="P-loop containing nucleotide triphosphate hydrolases"/>
    <property type="match status" value="1"/>
</dbReference>
<dbReference type="EMBL" id="FUWM01000043">
    <property type="protein sequence ID" value="SKA11680.1"/>
    <property type="molecule type" value="Genomic_DNA"/>
</dbReference>
<name>A0A1T4R6J4_9FIRM</name>
<dbReference type="SUPFAM" id="SSF52540">
    <property type="entry name" value="P-loop containing nucleoside triphosphate hydrolases"/>
    <property type="match status" value="1"/>
</dbReference>
<evidence type="ECO:0000313" key="1">
    <source>
        <dbReference type="EMBL" id="SKA11680.1"/>
    </source>
</evidence>
<keyword evidence="2" id="KW-1185">Reference proteome</keyword>